<proteinExistence type="predicted"/>
<name>M8CB66_AEGTA</name>
<feature type="region of interest" description="Disordered" evidence="1">
    <location>
        <begin position="1"/>
        <end position="32"/>
    </location>
</feature>
<evidence type="ECO:0000256" key="1">
    <source>
        <dbReference type="SAM" id="MobiDB-lite"/>
    </source>
</evidence>
<feature type="compositionally biased region" description="Low complexity" evidence="1">
    <location>
        <begin position="9"/>
        <end position="24"/>
    </location>
</feature>
<evidence type="ECO:0000313" key="2">
    <source>
        <dbReference type="EnsemblPlants" id="EMT31393"/>
    </source>
</evidence>
<organism evidence="2">
    <name type="scientific">Aegilops tauschii</name>
    <name type="common">Tausch's goatgrass</name>
    <name type="synonym">Aegilops squarrosa</name>
    <dbReference type="NCBI Taxonomy" id="37682"/>
    <lineage>
        <taxon>Eukaryota</taxon>
        <taxon>Viridiplantae</taxon>
        <taxon>Streptophyta</taxon>
        <taxon>Embryophyta</taxon>
        <taxon>Tracheophyta</taxon>
        <taxon>Spermatophyta</taxon>
        <taxon>Magnoliopsida</taxon>
        <taxon>Liliopsida</taxon>
        <taxon>Poales</taxon>
        <taxon>Poaceae</taxon>
        <taxon>BOP clade</taxon>
        <taxon>Pooideae</taxon>
        <taxon>Triticodae</taxon>
        <taxon>Triticeae</taxon>
        <taxon>Triticinae</taxon>
        <taxon>Aegilops</taxon>
    </lineage>
</organism>
<dbReference type="EnsemblPlants" id="EMT31393">
    <property type="protein sequence ID" value="EMT31393"/>
    <property type="gene ID" value="F775_13168"/>
</dbReference>
<reference evidence="2" key="1">
    <citation type="submission" date="2015-06" db="UniProtKB">
        <authorList>
            <consortium name="EnsemblPlants"/>
        </authorList>
    </citation>
    <scope>IDENTIFICATION</scope>
</reference>
<sequence length="114" mass="12006">MAPSPTPLAGRSSSSASTSRSSGRQNVMSDVKTTAITSGPGAMLVCLDTSSGINGNLAMLKTTPSMIVSTASPNMILDSSQSLKYGGPMVVEWSYPELQMLNDGLHKYVFCHYV</sequence>
<accession>M8CB66</accession>
<dbReference type="AlphaFoldDB" id="M8CB66"/>
<protein>
    <submittedName>
        <fullName evidence="2">Uncharacterized protein</fullName>
    </submittedName>
</protein>